<name>A0A6H1U0S3_9CYAN</name>
<protein>
    <submittedName>
        <fullName evidence="8">M48 family metalloprotease</fullName>
    </submittedName>
</protein>
<feature type="domain" description="Peptidase M48" evidence="7">
    <location>
        <begin position="289"/>
        <end position="455"/>
    </location>
</feature>
<organism evidence="8 9">
    <name type="scientific">Oxynema aestuarii AP17</name>
    <dbReference type="NCBI Taxonomy" id="2064643"/>
    <lineage>
        <taxon>Bacteria</taxon>
        <taxon>Bacillati</taxon>
        <taxon>Cyanobacteriota</taxon>
        <taxon>Cyanophyceae</taxon>
        <taxon>Oscillatoriophycideae</taxon>
        <taxon>Oscillatoriales</taxon>
        <taxon>Oscillatoriaceae</taxon>
        <taxon>Oxynema</taxon>
        <taxon>Oxynema aestuarii</taxon>
    </lineage>
</organism>
<evidence type="ECO:0000256" key="4">
    <source>
        <dbReference type="ARBA" id="ARBA00022801"/>
    </source>
</evidence>
<dbReference type="Gene3D" id="3.30.2010.10">
    <property type="entry name" value="Metalloproteases ('zincins'), catalytic domain"/>
    <property type="match status" value="1"/>
</dbReference>
<dbReference type="EMBL" id="CP051167">
    <property type="protein sequence ID" value="QIZ71760.1"/>
    <property type="molecule type" value="Genomic_DNA"/>
</dbReference>
<keyword evidence="3" id="KW-0479">Metal-binding</keyword>
<dbReference type="Gene3D" id="1.25.40.10">
    <property type="entry name" value="Tetratricopeptide repeat domain"/>
    <property type="match status" value="1"/>
</dbReference>
<dbReference type="Proteomes" id="UP000500857">
    <property type="component" value="Chromosome"/>
</dbReference>
<gene>
    <name evidence="8" type="ORF">HCG48_15160</name>
</gene>
<dbReference type="GO" id="GO:0004222">
    <property type="term" value="F:metalloendopeptidase activity"/>
    <property type="evidence" value="ECO:0007669"/>
    <property type="project" value="InterPro"/>
</dbReference>
<evidence type="ECO:0000259" key="7">
    <source>
        <dbReference type="Pfam" id="PF01435"/>
    </source>
</evidence>
<evidence type="ECO:0000256" key="2">
    <source>
        <dbReference type="ARBA" id="ARBA00022670"/>
    </source>
</evidence>
<comment type="cofactor">
    <cofactor evidence="1">
        <name>Zn(2+)</name>
        <dbReference type="ChEBI" id="CHEBI:29105"/>
    </cofactor>
</comment>
<sequence>MKRIQHILWGILGAGLFTGLNLLTTFTPALSTLSQTQEIAFEPGSSAFQKLVEADRLYLQGQIAAAEQLYREVKRPFPEHSGASEIREAIVDESQLTGAAKVYWREAQAGWEQDLETRLFVPLEKLVADYPEFIPGHVLLVKALLKYDRGDEAIAVMERATSLYPDNQALIEAEVEVLQAQEKWLEASIAARQFAVLNPDHPQADEYKAIADESLGRYRSKIKRKLIGQTILSGVLSVGDLVLTGNASGTIPALQVTMMLLQGESSFGGQFAEAFRQQLPMVEDPQIVNYVDEVGQKMARLMGRDEFEYEFYVVDDDNLNAFALPGGKVFVNTGALMQTNSEAELAGLLGHEVAHAVLSHGYQRVVQGTLLSNLNRVVPMGDLIAALIGRAYSRQNERQADILGSRVLANSNYAADGLRNLMVTFSELDEERGRPPTWLSSHPASSDRVTYLEELIQKNRYNRYAYEGVERHAQIQARVRDVVGYEEE</sequence>
<evidence type="ECO:0000313" key="8">
    <source>
        <dbReference type="EMBL" id="QIZ71760.1"/>
    </source>
</evidence>
<evidence type="ECO:0000256" key="5">
    <source>
        <dbReference type="ARBA" id="ARBA00022833"/>
    </source>
</evidence>
<dbReference type="SUPFAM" id="SSF48452">
    <property type="entry name" value="TPR-like"/>
    <property type="match status" value="1"/>
</dbReference>
<keyword evidence="4" id="KW-0378">Hydrolase</keyword>
<dbReference type="PANTHER" id="PTHR22726">
    <property type="entry name" value="METALLOENDOPEPTIDASE OMA1"/>
    <property type="match status" value="1"/>
</dbReference>
<dbReference type="RefSeq" id="WP_168569912.1">
    <property type="nucleotide sequence ID" value="NZ_CP051167.1"/>
</dbReference>
<evidence type="ECO:0000256" key="6">
    <source>
        <dbReference type="ARBA" id="ARBA00023049"/>
    </source>
</evidence>
<dbReference type="AlphaFoldDB" id="A0A6H1U0S3"/>
<keyword evidence="6 8" id="KW-0482">Metalloprotease</keyword>
<evidence type="ECO:0000256" key="3">
    <source>
        <dbReference type="ARBA" id="ARBA00022723"/>
    </source>
</evidence>
<accession>A0A6H1U0S3</accession>
<dbReference type="InterPro" id="IPR011990">
    <property type="entry name" value="TPR-like_helical_dom_sf"/>
</dbReference>
<dbReference type="GO" id="GO:0046872">
    <property type="term" value="F:metal ion binding"/>
    <property type="evidence" value="ECO:0007669"/>
    <property type="project" value="UniProtKB-KW"/>
</dbReference>
<evidence type="ECO:0000256" key="1">
    <source>
        <dbReference type="ARBA" id="ARBA00001947"/>
    </source>
</evidence>
<dbReference type="GO" id="GO:0016020">
    <property type="term" value="C:membrane"/>
    <property type="evidence" value="ECO:0007669"/>
    <property type="project" value="TreeGrafter"/>
</dbReference>
<keyword evidence="2 8" id="KW-0645">Protease</keyword>
<evidence type="ECO:0000313" key="9">
    <source>
        <dbReference type="Proteomes" id="UP000500857"/>
    </source>
</evidence>
<keyword evidence="5" id="KW-0862">Zinc</keyword>
<dbReference type="CDD" id="cd07333">
    <property type="entry name" value="M48C_bepA_like"/>
    <property type="match status" value="1"/>
</dbReference>
<dbReference type="KEGG" id="oxy:HCG48_15160"/>
<dbReference type="PANTHER" id="PTHR22726:SF1">
    <property type="entry name" value="METALLOENDOPEPTIDASE OMA1, MITOCHONDRIAL"/>
    <property type="match status" value="1"/>
</dbReference>
<dbReference type="GO" id="GO:0051603">
    <property type="term" value="P:proteolysis involved in protein catabolic process"/>
    <property type="evidence" value="ECO:0007669"/>
    <property type="project" value="TreeGrafter"/>
</dbReference>
<dbReference type="InterPro" id="IPR051156">
    <property type="entry name" value="Mito/Outer_Membr_Metalloprot"/>
</dbReference>
<dbReference type="InterPro" id="IPR001915">
    <property type="entry name" value="Peptidase_M48"/>
</dbReference>
<keyword evidence="9" id="KW-1185">Reference proteome</keyword>
<dbReference type="Pfam" id="PF01435">
    <property type="entry name" value="Peptidase_M48"/>
    <property type="match status" value="1"/>
</dbReference>
<proteinExistence type="predicted"/>
<reference evidence="8 9" key="1">
    <citation type="submission" date="2020-04" db="EMBL/GenBank/DDBJ databases">
        <authorList>
            <person name="Basu S."/>
            <person name="Maruthanayagam V."/>
            <person name="Chakraborty S."/>
            <person name="Pramanik A."/>
            <person name="Mukherjee J."/>
            <person name="Brink B."/>
        </authorList>
    </citation>
    <scope>NUCLEOTIDE SEQUENCE [LARGE SCALE GENOMIC DNA]</scope>
    <source>
        <strain evidence="8 9">AP17</strain>
    </source>
</reference>